<dbReference type="Gene3D" id="3.40.50.720">
    <property type="entry name" value="NAD(P)-binding Rossmann-like Domain"/>
    <property type="match status" value="1"/>
</dbReference>
<dbReference type="Proteomes" id="UP000231553">
    <property type="component" value="Unassembled WGS sequence"/>
</dbReference>
<dbReference type="AlphaFoldDB" id="A0A2M8J5V8"/>
<evidence type="ECO:0000256" key="1">
    <source>
        <dbReference type="ARBA" id="ARBA00006484"/>
    </source>
</evidence>
<comment type="caution">
    <text evidence="4">The sequence shown here is derived from an EMBL/GenBank/DDBJ whole genome shotgun (WGS) entry which is preliminary data.</text>
</comment>
<dbReference type="Gene3D" id="3.40.225.10">
    <property type="entry name" value="Class II aldolase/adducin N-terminal domain"/>
    <property type="match status" value="1"/>
</dbReference>
<dbReference type="GO" id="GO:0016491">
    <property type="term" value="F:oxidoreductase activity"/>
    <property type="evidence" value="ECO:0007669"/>
    <property type="project" value="UniProtKB-KW"/>
</dbReference>
<protein>
    <submittedName>
        <fullName evidence="4">Short-chain dehydrogenase</fullName>
    </submittedName>
</protein>
<dbReference type="FunFam" id="3.40.50.720:FF:000084">
    <property type="entry name" value="Short-chain dehydrogenase reductase"/>
    <property type="match status" value="1"/>
</dbReference>
<feature type="domain" description="Class II aldolase/adducin N-terminal" evidence="3">
    <location>
        <begin position="19"/>
        <end position="218"/>
    </location>
</feature>
<dbReference type="InterPro" id="IPR001303">
    <property type="entry name" value="Aldolase_II/adducin_N"/>
</dbReference>
<keyword evidence="2" id="KW-0560">Oxidoreductase</keyword>
<reference evidence="4 5" key="1">
    <citation type="journal article" date="2018" name="Int. J. Syst. Evol. Microbiol.">
        <title>Pseudooceanicola lipolyticus sp. nov., a marine alphaproteobacterium, reclassification of Oceanicola flagellatus as Pseudooceanicola flagellatus comb. nov. and emended description of the genus Pseudooceanicola.</title>
        <authorList>
            <person name="Huang M.-M."/>
            <person name="Guo L.-L."/>
            <person name="Wu Y.-H."/>
            <person name="Lai Q.-L."/>
            <person name="Shao Z.-Z."/>
            <person name="Wang C.-S."/>
            <person name="Wu M."/>
            <person name="Xu X.-W."/>
        </authorList>
    </citation>
    <scope>NUCLEOTIDE SEQUENCE [LARGE SCALE GENOMIC DNA]</scope>
    <source>
        <strain evidence="4 5">157</strain>
    </source>
</reference>
<evidence type="ECO:0000259" key="3">
    <source>
        <dbReference type="SMART" id="SM01007"/>
    </source>
</evidence>
<dbReference type="OrthoDB" id="9774430at2"/>
<accession>A0A2M8J5V8</accession>
<dbReference type="SMART" id="SM01007">
    <property type="entry name" value="Aldolase_II"/>
    <property type="match status" value="1"/>
</dbReference>
<dbReference type="EMBL" id="PGTB01000004">
    <property type="protein sequence ID" value="PJE38166.1"/>
    <property type="molecule type" value="Genomic_DNA"/>
</dbReference>
<dbReference type="Pfam" id="PF13561">
    <property type="entry name" value="adh_short_C2"/>
    <property type="match status" value="1"/>
</dbReference>
<dbReference type="PANTHER" id="PTHR43669">
    <property type="entry name" value="5-KETO-D-GLUCONATE 5-REDUCTASE"/>
    <property type="match status" value="1"/>
</dbReference>
<dbReference type="PROSITE" id="PS00061">
    <property type="entry name" value="ADH_SHORT"/>
    <property type="match status" value="1"/>
</dbReference>
<dbReference type="InterPro" id="IPR036291">
    <property type="entry name" value="NAD(P)-bd_dom_sf"/>
</dbReference>
<comment type="similarity">
    <text evidence="1">Belongs to the short-chain dehydrogenases/reductases (SDR) family.</text>
</comment>
<dbReference type="RefSeq" id="WP_100161159.1">
    <property type="nucleotide sequence ID" value="NZ_PGTB01000004.1"/>
</dbReference>
<dbReference type="InterPro" id="IPR002347">
    <property type="entry name" value="SDR_fam"/>
</dbReference>
<dbReference type="SUPFAM" id="SSF53639">
    <property type="entry name" value="AraD/HMP-PK domain-like"/>
    <property type="match status" value="1"/>
</dbReference>
<evidence type="ECO:0000313" key="4">
    <source>
        <dbReference type="EMBL" id="PJE38166.1"/>
    </source>
</evidence>
<dbReference type="InterPro" id="IPR036409">
    <property type="entry name" value="Aldolase_II/adducin_N_sf"/>
</dbReference>
<gene>
    <name evidence="4" type="ORF">CVM52_03215</name>
</gene>
<proteinExistence type="inferred from homology"/>
<dbReference type="PRINTS" id="PR00080">
    <property type="entry name" value="SDRFAMILY"/>
</dbReference>
<dbReference type="SUPFAM" id="SSF51735">
    <property type="entry name" value="NAD(P)-binding Rossmann-fold domains"/>
    <property type="match status" value="1"/>
</dbReference>
<organism evidence="4 5">
    <name type="scientific">Pseudooceanicola lipolyticus</name>
    <dbReference type="NCBI Taxonomy" id="2029104"/>
    <lineage>
        <taxon>Bacteria</taxon>
        <taxon>Pseudomonadati</taxon>
        <taxon>Pseudomonadota</taxon>
        <taxon>Alphaproteobacteria</taxon>
        <taxon>Rhodobacterales</taxon>
        <taxon>Paracoccaceae</taxon>
        <taxon>Pseudooceanicola</taxon>
    </lineage>
</organism>
<keyword evidence="5" id="KW-1185">Reference proteome</keyword>
<dbReference type="PRINTS" id="PR00081">
    <property type="entry name" value="GDHRDH"/>
</dbReference>
<dbReference type="InterPro" id="IPR020904">
    <property type="entry name" value="Sc_DH/Rdtase_CS"/>
</dbReference>
<evidence type="ECO:0000256" key="2">
    <source>
        <dbReference type="ARBA" id="ARBA00023002"/>
    </source>
</evidence>
<name>A0A2M8J5V8_9RHOB</name>
<dbReference type="PANTHER" id="PTHR43669:SF3">
    <property type="entry name" value="ALCOHOL DEHYDROGENASE, PUTATIVE (AFU_ORTHOLOGUE AFUA_3G03445)-RELATED"/>
    <property type="match status" value="1"/>
</dbReference>
<dbReference type="Pfam" id="PF00596">
    <property type="entry name" value="Aldolase_II"/>
    <property type="match status" value="1"/>
</dbReference>
<evidence type="ECO:0000313" key="5">
    <source>
        <dbReference type="Proteomes" id="UP000231553"/>
    </source>
</evidence>
<sequence>MLNRWDEANAAACESDLELRAYSSRLIGEEPRLVLHGGGNTSVKSKHTDRFGVTHDAIWVKASGYDLGKMWVEGFTGLKLAPLLQLARLPQLSDADMVNEVNCARLDSGAANPSIEAIVHAVIPHRFVDHAHPDAVLTISNSAPDLFEEIYGDDVLVLPYVKPGFDLAIQFRDAVAAGGLERCSAVILQHHGVFTYADSARQAYNRMIEIVTLAEQALEARVGALPAAVDVGQDPVEVARARGAVAKARGRAVLSLAAGQVPAAEVEPLAAAARRGTLTPEHVIHNKPFPVLFGTDPVCAIETFAATYRGYFEAANDPGLTMLPAAPHWGLFASGHVRSFGPNLKRAGVSRDVARANVEALRHAARLGNWQGLSEAELRNLEYWELEQAKLRAQKPDPELAGKIAVVSGAAAGIGRACAESLRKSGAVVVGLDIDPEIRVHMAEEGFDSVVLDLTAEAEVQAALAEIVRSYGGIDILVSNAGIFRTGDPVETMDNAVWDASLAVNLTSHRMLVKHAIPFLRHGVDPSIVFIGSRNVAAPGPRAAAYSVSKAGLTQMMRVLALELAPEGIRVNIVHPDAVFDTKLWTPEALKSSAERYGLTIEQYKTRNLLGAEIGSLDVGRAVVALVDATFRCTTGAQISVDGGNDRVV</sequence>